<comment type="cofactor">
    <cofactor evidence="1 3">
        <name>a divalent metal cation</name>
        <dbReference type="ChEBI" id="CHEBI:60240"/>
    </cofactor>
</comment>
<feature type="site" description="Important for substrate specificity" evidence="3">
    <location>
        <position position="70"/>
    </location>
</feature>
<dbReference type="GO" id="GO:0009117">
    <property type="term" value="P:nucleotide metabolic process"/>
    <property type="evidence" value="ECO:0007669"/>
    <property type="project" value="UniProtKB-KW"/>
</dbReference>
<evidence type="ECO:0000256" key="3">
    <source>
        <dbReference type="HAMAP-Rule" id="MF_00528"/>
    </source>
</evidence>
<reference evidence="4 5" key="1">
    <citation type="submission" date="2018-08" db="EMBL/GenBank/DDBJ databases">
        <title>A genome reference for cultivated species of the human gut microbiota.</title>
        <authorList>
            <person name="Zou Y."/>
            <person name="Xue W."/>
            <person name="Luo G."/>
        </authorList>
    </citation>
    <scope>NUCLEOTIDE SEQUENCE [LARGE SCALE GENOMIC DNA]</scope>
    <source>
        <strain evidence="4 5">AM25-6</strain>
    </source>
</reference>
<keyword evidence="3" id="KW-0963">Cytoplasm</keyword>
<comment type="caution">
    <text evidence="4">The sequence shown here is derived from an EMBL/GenBank/DDBJ whole genome shotgun (WGS) entry which is preliminary data.</text>
</comment>
<keyword evidence="2 3" id="KW-0378">Hydrolase</keyword>
<comment type="subcellular location">
    <subcellularLocation>
        <location evidence="3">Cytoplasm</location>
    </subcellularLocation>
</comment>
<feature type="site" description="Important for substrate specificity" evidence="3">
    <location>
        <position position="12"/>
    </location>
</feature>
<accession>A0A3E3DW62</accession>
<protein>
    <recommendedName>
        <fullName evidence="3">dTTP/UTP pyrophosphatase</fullName>
        <shortName evidence="3">dTTPase/UTPase</shortName>
        <ecNumber evidence="3">3.6.1.9</ecNumber>
    </recommendedName>
    <alternativeName>
        <fullName evidence="3">Nucleoside triphosphate pyrophosphatase</fullName>
    </alternativeName>
    <alternativeName>
        <fullName evidence="3">Nucleotide pyrophosphatase</fullName>
        <shortName evidence="3">Nucleotide PPase</shortName>
    </alternativeName>
</protein>
<dbReference type="Proteomes" id="UP000261212">
    <property type="component" value="Unassembled WGS sequence"/>
</dbReference>
<dbReference type="NCBIfam" id="TIGR00172">
    <property type="entry name" value="maf"/>
    <property type="match status" value="1"/>
</dbReference>
<comment type="similarity">
    <text evidence="3">Belongs to the Maf family. YhdE subfamily.</text>
</comment>
<evidence type="ECO:0000256" key="1">
    <source>
        <dbReference type="ARBA" id="ARBA00001968"/>
    </source>
</evidence>
<dbReference type="GO" id="GO:0036221">
    <property type="term" value="F:UTP diphosphatase activity"/>
    <property type="evidence" value="ECO:0007669"/>
    <property type="project" value="RHEA"/>
</dbReference>
<dbReference type="RefSeq" id="WP_007051022.1">
    <property type="nucleotide sequence ID" value="NZ_CABKNJ010000001.1"/>
</dbReference>
<comment type="caution">
    <text evidence="3">Lacks conserved residue(s) required for the propagation of feature annotation.</text>
</comment>
<dbReference type="PANTHER" id="PTHR43213:SF5">
    <property type="entry name" value="BIFUNCTIONAL DTTP_UTP PYROPHOSPHATASE_METHYLTRANSFERASE PROTEIN-RELATED"/>
    <property type="match status" value="1"/>
</dbReference>
<dbReference type="EMBL" id="QUSM01000005">
    <property type="protein sequence ID" value="RGD73512.1"/>
    <property type="molecule type" value="Genomic_DNA"/>
</dbReference>
<dbReference type="EC" id="3.6.1.9" evidence="3"/>
<comment type="catalytic activity">
    <reaction evidence="3">
        <text>UTP + H2O = UMP + diphosphate + H(+)</text>
        <dbReference type="Rhea" id="RHEA:29395"/>
        <dbReference type="ChEBI" id="CHEBI:15377"/>
        <dbReference type="ChEBI" id="CHEBI:15378"/>
        <dbReference type="ChEBI" id="CHEBI:33019"/>
        <dbReference type="ChEBI" id="CHEBI:46398"/>
        <dbReference type="ChEBI" id="CHEBI:57865"/>
        <dbReference type="EC" id="3.6.1.9"/>
    </reaction>
</comment>
<dbReference type="HAMAP" id="MF_00528">
    <property type="entry name" value="Maf"/>
    <property type="match status" value="1"/>
</dbReference>
<evidence type="ECO:0000313" key="4">
    <source>
        <dbReference type="EMBL" id="RGD73512.1"/>
    </source>
</evidence>
<organism evidence="4 5">
    <name type="scientific">Anaerofustis stercorihominis</name>
    <dbReference type="NCBI Taxonomy" id="214853"/>
    <lineage>
        <taxon>Bacteria</taxon>
        <taxon>Bacillati</taxon>
        <taxon>Bacillota</taxon>
        <taxon>Clostridia</taxon>
        <taxon>Eubacteriales</taxon>
        <taxon>Eubacteriaceae</taxon>
        <taxon>Anaerofustis</taxon>
    </lineage>
</organism>
<dbReference type="SUPFAM" id="SSF52972">
    <property type="entry name" value="ITPase-like"/>
    <property type="match status" value="1"/>
</dbReference>
<dbReference type="InterPro" id="IPR029001">
    <property type="entry name" value="ITPase-like_fam"/>
</dbReference>
<dbReference type="AlphaFoldDB" id="A0A3E3DW62"/>
<dbReference type="Gene3D" id="3.90.950.10">
    <property type="match status" value="1"/>
</dbReference>
<keyword evidence="3" id="KW-0546">Nucleotide metabolism</keyword>
<dbReference type="GeneID" id="98001281"/>
<evidence type="ECO:0000256" key="2">
    <source>
        <dbReference type="ARBA" id="ARBA00022801"/>
    </source>
</evidence>
<evidence type="ECO:0000313" key="5">
    <source>
        <dbReference type="Proteomes" id="UP000261212"/>
    </source>
</evidence>
<feature type="active site" description="Proton acceptor" evidence="3">
    <location>
        <position position="69"/>
    </location>
</feature>
<gene>
    <name evidence="4" type="primary">maf</name>
    <name evidence="4" type="ORF">DW687_09135</name>
</gene>
<name>A0A3E3DW62_9FIRM</name>
<dbReference type="GO" id="GO:0036218">
    <property type="term" value="F:dTTP diphosphatase activity"/>
    <property type="evidence" value="ECO:0007669"/>
    <property type="project" value="RHEA"/>
</dbReference>
<sequence>MRKIILASASPRRKELLKLLDIDFDIIVSTCEEVFDEELSVYENLKNIAYSKAYDVFKDNGDNLVIGADTIVYLEGRVLLKPKDKDDARGMIKSLSGKTHSVISGISVITKEKSLKTAVETKVTFKELNDEEIEGYINTNEPYDKAGGYAVQGIAGKFISKIEGDYFNVVGLSISTLYDMLKEFR</sequence>
<dbReference type="PANTHER" id="PTHR43213">
    <property type="entry name" value="BIFUNCTIONAL DTTP/UTP PYROPHOSPHATASE/METHYLTRANSFERASE PROTEIN-RELATED"/>
    <property type="match status" value="1"/>
</dbReference>
<dbReference type="Pfam" id="PF02545">
    <property type="entry name" value="Maf"/>
    <property type="match status" value="1"/>
</dbReference>
<dbReference type="PIRSF" id="PIRSF006305">
    <property type="entry name" value="Maf"/>
    <property type="match status" value="1"/>
</dbReference>
<feature type="site" description="Important for substrate specificity" evidence="3">
    <location>
        <position position="152"/>
    </location>
</feature>
<proteinExistence type="inferred from homology"/>
<dbReference type="CDD" id="cd00555">
    <property type="entry name" value="Maf"/>
    <property type="match status" value="1"/>
</dbReference>
<dbReference type="InterPro" id="IPR003697">
    <property type="entry name" value="Maf-like"/>
</dbReference>
<dbReference type="GO" id="GO:0005737">
    <property type="term" value="C:cytoplasm"/>
    <property type="evidence" value="ECO:0007669"/>
    <property type="project" value="UniProtKB-SubCell"/>
</dbReference>
<comment type="function">
    <text evidence="3">Nucleoside triphosphate pyrophosphatase that hydrolyzes dTTP and UTP. May have a dual role in cell division arrest and in preventing the incorporation of modified nucleotides into cellular nucleic acids.</text>
</comment>
<comment type="catalytic activity">
    <reaction evidence="3">
        <text>dTTP + H2O = dTMP + diphosphate + H(+)</text>
        <dbReference type="Rhea" id="RHEA:28534"/>
        <dbReference type="ChEBI" id="CHEBI:15377"/>
        <dbReference type="ChEBI" id="CHEBI:15378"/>
        <dbReference type="ChEBI" id="CHEBI:33019"/>
        <dbReference type="ChEBI" id="CHEBI:37568"/>
        <dbReference type="ChEBI" id="CHEBI:63528"/>
        <dbReference type="EC" id="3.6.1.9"/>
    </reaction>
</comment>